<dbReference type="OrthoDB" id="5587341at2759"/>
<comment type="caution">
    <text evidence="2">The sequence shown here is derived from an EMBL/GenBank/DDBJ whole genome shotgun (WGS) entry which is preliminary data.</text>
</comment>
<feature type="region of interest" description="Disordered" evidence="1">
    <location>
        <begin position="1"/>
        <end position="57"/>
    </location>
</feature>
<protein>
    <submittedName>
        <fullName evidence="2">Uncharacterized protein</fullName>
    </submittedName>
</protein>
<feature type="region of interest" description="Disordered" evidence="1">
    <location>
        <begin position="289"/>
        <end position="317"/>
    </location>
</feature>
<dbReference type="EMBL" id="JANBTW010000152">
    <property type="protein sequence ID" value="KAJ2669392.1"/>
    <property type="molecule type" value="Genomic_DNA"/>
</dbReference>
<name>A0A9W8G3B7_9FUNG</name>
<feature type="compositionally biased region" description="Polar residues" evidence="1">
    <location>
        <begin position="191"/>
        <end position="208"/>
    </location>
</feature>
<organism evidence="2 3">
    <name type="scientific">Coemansia spiralis</name>
    <dbReference type="NCBI Taxonomy" id="417178"/>
    <lineage>
        <taxon>Eukaryota</taxon>
        <taxon>Fungi</taxon>
        <taxon>Fungi incertae sedis</taxon>
        <taxon>Zoopagomycota</taxon>
        <taxon>Kickxellomycotina</taxon>
        <taxon>Kickxellomycetes</taxon>
        <taxon>Kickxellales</taxon>
        <taxon>Kickxellaceae</taxon>
        <taxon>Coemansia</taxon>
    </lineage>
</organism>
<dbReference type="Proteomes" id="UP001151518">
    <property type="component" value="Unassembled WGS sequence"/>
</dbReference>
<evidence type="ECO:0000313" key="2">
    <source>
        <dbReference type="EMBL" id="KAJ2669392.1"/>
    </source>
</evidence>
<feature type="compositionally biased region" description="Acidic residues" evidence="1">
    <location>
        <begin position="165"/>
        <end position="177"/>
    </location>
</feature>
<feature type="compositionally biased region" description="Basic and acidic residues" evidence="1">
    <location>
        <begin position="122"/>
        <end position="132"/>
    </location>
</feature>
<gene>
    <name evidence="2" type="ORF">GGI25_006163</name>
</gene>
<feature type="region of interest" description="Disordered" evidence="1">
    <location>
        <begin position="115"/>
        <end position="255"/>
    </location>
</feature>
<sequence>MLSNTSAVDREARRKARYRGNPERARFHRQDTEGFEIKARDGLDRQKTMPVANTTRSNTALVRGLRRLSIKEPASVSGTDNCEKRSMAYTNGDAHSNDSDKRITATNTKELLSGVQNHGQQKRQEVQQHADKANCTAATETKNSDTATLAASPEDEPEFRIEQPAESDAELQSEEEGIDSKVASNKHTDNCDTTAQEDTTDNTKQPPDSSVAKPKKQHRKGSSGTRKENTPDNPEKPVERQKQNRQRQRENIDIIGIDKVLNEVPERMTRSMARKIGVQAPRRYFGEGVSTSQILRPSNDRKAKGKPAKTQTVEEIS</sequence>
<feature type="compositionally biased region" description="Polar residues" evidence="1">
    <location>
        <begin position="136"/>
        <end position="149"/>
    </location>
</feature>
<evidence type="ECO:0000313" key="3">
    <source>
        <dbReference type="Proteomes" id="UP001151518"/>
    </source>
</evidence>
<evidence type="ECO:0000256" key="1">
    <source>
        <dbReference type="SAM" id="MobiDB-lite"/>
    </source>
</evidence>
<feature type="compositionally biased region" description="Basic and acidic residues" evidence="1">
    <location>
        <begin position="20"/>
        <end position="47"/>
    </location>
</feature>
<proteinExistence type="predicted"/>
<reference evidence="2" key="1">
    <citation type="submission" date="2022-07" db="EMBL/GenBank/DDBJ databases">
        <title>Phylogenomic reconstructions and comparative analyses of Kickxellomycotina fungi.</title>
        <authorList>
            <person name="Reynolds N.K."/>
            <person name="Stajich J.E."/>
            <person name="Barry K."/>
            <person name="Grigoriev I.V."/>
            <person name="Crous P."/>
            <person name="Smith M.E."/>
        </authorList>
    </citation>
    <scope>NUCLEOTIDE SEQUENCE</scope>
    <source>
        <strain evidence="2">NRRL 3115</strain>
    </source>
</reference>
<feature type="compositionally biased region" description="Basic and acidic residues" evidence="1">
    <location>
        <begin position="225"/>
        <end position="252"/>
    </location>
</feature>
<dbReference type="AlphaFoldDB" id="A0A9W8G3B7"/>
<accession>A0A9W8G3B7</accession>
<feature type="region of interest" description="Disordered" evidence="1">
    <location>
        <begin position="72"/>
        <end position="101"/>
    </location>
</feature>